<accession>A0A7W8JRD8</accession>
<dbReference type="Proteomes" id="UP000552709">
    <property type="component" value="Unassembled WGS sequence"/>
</dbReference>
<dbReference type="AlphaFoldDB" id="A0A7W8JRD8"/>
<sequence length="268" mass="28446">MRRVLLGVLALSGVAGAANVDDLLTALKRARTLEARGTVEVTVLFPPREVPTKTAGALPRVPFRPSLLARNFEVTEAGKESVANRPTTRYELTPKVGQAARWTLWIDQEWNIPLAYQENFPDGTVARRAAFLKVSPRPASVQIAVPAAPQGLRAALLSALPGLRLPGGWQPVAVRSRPNGGAEVDLTDGVNVFALVIAPRGVRAAPGIASRRVDGSFVWLVGNLPQGVLKAALAKVSRVNTAGLGTFLKVNASNVQPSPDQPSQKESP</sequence>
<comment type="caution">
    <text evidence="2">The sequence shown here is derived from an EMBL/GenBank/DDBJ whole genome shotgun (WGS) entry which is preliminary data.</text>
</comment>
<feature type="chain" id="PRO_5030997079" description="Transcriptional regulator" evidence="1">
    <location>
        <begin position="18"/>
        <end position="268"/>
    </location>
</feature>
<keyword evidence="3" id="KW-1185">Reference proteome</keyword>
<organism evidence="2 3">
    <name type="scientific">Deinococcus humi</name>
    <dbReference type="NCBI Taxonomy" id="662880"/>
    <lineage>
        <taxon>Bacteria</taxon>
        <taxon>Thermotogati</taxon>
        <taxon>Deinococcota</taxon>
        <taxon>Deinococci</taxon>
        <taxon>Deinococcales</taxon>
        <taxon>Deinococcaceae</taxon>
        <taxon>Deinococcus</taxon>
    </lineage>
</organism>
<dbReference type="RefSeq" id="WP_229789613.1">
    <property type="nucleotide sequence ID" value="NZ_JACHFL010000001.1"/>
</dbReference>
<dbReference type="Gene3D" id="2.50.20.10">
    <property type="entry name" value="Lipoprotein localisation LolA/LolB/LppX"/>
    <property type="match status" value="1"/>
</dbReference>
<evidence type="ECO:0008006" key="4">
    <source>
        <dbReference type="Google" id="ProtNLM"/>
    </source>
</evidence>
<evidence type="ECO:0000313" key="3">
    <source>
        <dbReference type="Proteomes" id="UP000552709"/>
    </source>
</evidence>
<reference evidence="2 3" key="1">
    <citation type="submission" date="2020-08" db="EMBL/GenBank/DDBJ databases">
        <title>Genomic Encyclopedia of Type Strains, Phase IV (KMG-IV): sequencing the most valuable type-strain genomes for metagenomic binning, comparative biology and taxonomic classification.</title>
        <authorList>
            <person name="Goeker M."/>
        </authorList>
    </citation>
    <scope>NUCLEOTIDE SEQUENCE [LARGE SCALE GENOMIC DNA]</scope>
    <source>
        <strain evidence="2 3">DSM 27939</strain>
    </source>
</reference>
<proteinExistence type="predicted"/>
<evidence type="ECO:0000256" key="1">
    <source>
        <dbReference type="SAM" id="SignalP"/>
    </source>
</evidence>
<dbReference type="EMBL" id="JACHFL010000001">
    <property type="protein sequence ID" value="MBB5361463.1"/>
    <property type="molecule type" value="Genomic_DNA"/>
</dbReference>
<protein>
    <recommendedName>
        <fullName evidence="4">Transcriptional regulator</fullName>
    </recommendedName>
</protein>
<name>A0A7W8JRD8_9DEIO</name>
<feature type="signal peptide" evidence="1">
    <location>
        <begin position="1"/>
        <end position="17"/>
    </location>
</feature>
<keyword evidence="1" id="KW-0732">Signal</keyword>
<gene>
    <name evidence="2" type="ORF">HNQ08_000534</name>
</gene>
<evidence type="ECO:0000313" key="2">
    <source>
        <dbReference type="EMBL" id="MBB5361463.1"/>
    </source>
</evidence>